<gene>
    <name evidence="2" type="ORF">Chro_4683</name>
</gene>
<dbReference type="GO" id="GO:0016197">
    <property type="term" value="P:endosomal transport"/>
    <property type="evidence" value="ECO:0007669"/>
    <property type="project" value="TreeGrafter"/>
</dbReference>
<reference evidence="2 3" key="1">
    <citation type="submission" date="2012-06" db="EMBL/GenBank/DDBJ databases">
        <title>Finished chromosome of genome of Chroococcidiopsis thermalis PCC 7203.</title>
        <authorList>
            <consortium name="US DOE Joint Genome Institute"/>
            <person name="Gugger M."/>
            <person name="Coursin T."/>
            <person name="Rippka R."/>
            <person name="Tandeau De Marsac N."/>
            <person name="Huntemann M."/>
            <person name="Wei C.-L."/>
            <person name="Han J."/>
            <person name="Detter J.C."/>
            <person name="Han C."/>
            <person name="Tapia R."/>
            <person name="Davenport K."/>
            <person name="Daligault H."/>
            <person name="Erkkila T."/>
            <person name="Gu W."/>
            <person name="Munk A.C.C."/>
            <person name="Teshima H."/>
            <person name="Xu Y."/>
            <person name="Chain P."/>
            <person name="Chen A."/>
            <person name="Krypides N."/>
            <person name="Mavromatis K."/>
            <person name="Markowitz V."/>
            <person name="Szeto E."/>
            <person name="Ivanova N."/>
            <person name="Mikhailova N."/>
            <person name="Ovchinnikova G."/>
            <person name="Pagani I."/>
            <person name="Pati A."/>
            <person name="Goodwin L."/>
            <person name="Peters L."/>
            <person name="Pitluck S."/>
            <person name="Woyke T."/>
            <person name="Kerfeld C."/>
        </authorList>
    </citation>
    <scope>NUCLEOTIDE SEQUENCE [LARGE SCALE GENOMIC DNA]</scope>
    <source>
        <strain evidence="2 3">PCC 7203</strain>
    </source>
</reference>
<accession>K9U748</accession>
<dbReference type="PANTHER" id="PTHR34009">
    <property type="entry name" value="PROTEIN STAR"/>
    <property type="match status" value="1"/>
</dbReference>
<dbReference type="PATRIC" id="fig|251229.3.peg.5469"/>
<keyword evidence="2" id="KW-0489">Methyltransferase</keyword>
<dbReference type="GO" id="GO:0006888">
    <property type="term" value="P:endoplasmic reticulum to Golgi vesicle-mediated transport"/>
    <property type="evidence" value="ECO:0007669"/>
    <property type="project" value="TreeGrafter"/>
</dbReference>
<dbReference type="GO" id="GO:0005886">
    <property type="term" value="C:plasma membrane"/>
    <property type="evidence" value="ECO:0007669"/>
    <property type="project" value="TreeGrafter"/>
</dbReference>
<keyword evidence="2" id="KW-0808">Transferase</keyword>
<dbReference type="STRING" id="251229.Chro_4683"/>
<dbReference type="Gene3D" id="3.40.50.150">
    <property type="entry name" value="Vaccinia Virus protein VP39"/>
    <property type="match status" value="1"/>
</dbReference>
<dbReference type="InterPro" id="IPR053202">
    <property type="entry name" value="EGF_Rcpt_Signaling_Reg"/>
</dbReference>
<proteinExistence type="predicted"/>
<dbReference type="SUPFAM" id="SSF53335">
    <property type="entry name" value="S-adenosyl-L-methionine-dependent methyltransferases"/>
    <property type="match status" value="1"/>
</dbReference>
<keyword evidence="3" id="KW-1185">Reference proteome</keyword>
<feature type="domain" description="Methyltransferase FkbM" evidence="1">
    <location>
        <begin position="56"/>
        <end position="221"/>
    </location>
</feature>
<dbReference type="eggNOG" id="COG1196">
    <property type="taxonomic scope" value="Bacteria"/>
</dbReference>
<dbReference type="OrthoDB" id="9810122at2"/>
<evidence type="ECO:0000313" key="3">
    <source>
        <dbReference type="Proteomes" id="UP000010384"/>
    </source>
</evidence>
<dbReference type="InterPro" id="IPR006342">
    <property type="entry name" value="FkbM_mtfrase"/>
</dbReference>
<dbReference type="Proteomes" id="UP000010384">
    <property type="component" value="Chromosome"/>
</dbReference>
<dbReference type="Pfam" id="PF05050">
    <property type="entry name" value="Methyltransf_21"/>
    <property type="match status" value="1"/>
</dbReference>
<protein>
    <submittedName>
        <fullName evidence="2">Putative SAM-dependent methyltransferase</fullName>
    </submittedName>
</protein>
<sequence length="236" mass="27914">MKLILKKLLPNRLWSYMQSIKEKLFNSYATQSYSQEGEDIILRRIFECKTNGFYIDVGAHHPKRFSNTYLFYKKGWNGINIDAMPGSMVLFRKLRSRDINIEAAITNEKREMSFFMFNESALNTFDKNLATERINHGWQLLKEQNIITITLRELLKNNFDFDRKIDFMSIDVEGLDLEVLHSNDWQTFRPEYILIECLNFSMNALTKSETYQFLAQQGYELFAKTCRTLIFKDSGL</sequence>
<evidence type="ECO:0000259" key="1">
    <source>
        <dbReference type="Pfam" id="PF05050"/>
    </source>
</evidence>
<dbReference type="GO" id="GO:0032259">
    <property type="term" value="P:methylation"/>
    <property type="evidence" value="ECO:0007669"/>
    <property type="project" value="UniProtKB-KW"/>
</dbReference>
<dbReference type="GO" id="GO:0008168">
    <property type="term" value="F:methyltransferase activity"/>
    <property type="evidence" value="ECO:0007669"/>
    <property type="project" value="UniProtKB-KW"/>
</dbReference>
<dbReference type="HOGENOM" id="CLU_049570_2_0_3"/>
<dbReference type="RefSeq" id="WP_015156609.1">
    <property type="nucleotide sequence ID" value="NC_019695.1"/>
</dbReference>
<dbReference type="GO" id="GO:0005737">
    <property type="term" value="C:cytoplasm"/>
    <property type="evidence" value="ECO:0007669"/>
    <property type="project" value="GOC"/>
</dbReference>
<dbReference type="InParanoid" id="K9U748"/>
<dbReference type="EMBL" id="CP003597">
    <property type="protein sequence ID" value="AFY90069.1"/>
    <property type="molecule type" value="Genomic_DNA"/>
</dbReference>
<name>K9U748_CHRTP</name>
<evidence type="ECO:0000313" key="2">
    <source>
        <dbReference type="EMBL" id="AFY90069.1"/>
    </source>
</evidence>
<organism evidence="2 3">
    <name type="scientific">Chroococcidiopsis thermalis (strain PCC 7203)</name>
    <dbReference type="NCBI Taxonomy" id="251229"/>
    <lineage>
        <taxon>Bacteria</taxon>
        <taxon>Bacillati</taxon>
        <taxon>Cyanobacteriota</taxon>
        <taxon>Cyanophyceae</taxon>
        <taxon>Chroococcidiopsidales</taxon>
        <taxon>Chroococcidiopsidaceae</taxon>
        <taxon>Chroococcidiopsis</taxon>
    </lineage>
</organism>
<dbReference type="PANTHER" id="PTHR34009:SF2">
    <property type="entry name" value="PROTEIN STAR"/>
    <property type="match status" value="1"/>
</dbReference>
<dbReference type="InterPro" id="IPR029063">
    <property type="entry name" value="SAM-dependent_MTases_sf"/>
</dbReference>
<dbReference type="AlphaFoldDB" id="K9U748"/>
<dbReference type="KEGG" id="cthe:Chro_4683"/>